<dbReference type="PANTHER" id="PTHR47170">
    <property type="entry name" value="MALONYL-COA ACP TRANSACYLASE, ACP-BINDING"/>
    <property type="match status" value="1"/>
</dbReference>
<dbReference type="InterPro" id="IPR052760">
    <property type="entry name" value="Mitochondrial_malonyltrans"/>
</dbReference>
<dbReference type="SMART" id="SM00827">
    <property type="entry name" value="PKS_AT"/>
    <property type="match status" value="1"/>
</dbReference>
<reference evidence="18" key="1">
    <citation type="submission" date="2021-04" db="EMBL/GenBank/DDBJ databases">
        <authorList>
            <consortium name="Wellcome Sanger Institute Data Sharing"/>
        </authorList>
    </citation>
    <scope>NUCLEOTIDE SEQUENCE [LARGE SCALE GENOMIC DNA]</scope>
</reference>
<comment type="catalytic activity">
    <reaction evidence="11">
        <text>holo-[ACP] + malonyl-CoA = malonyl-[ACP] + CoA</text>
        <dbReference type="Rhea" id="RHEA:41792"/>
        <dbReference type="Rhea" id="RHEA-COMP:9623"/>
        <dbReference type="Rhea" id="RHEA-COMP:9685"/>
        <dbReference type="ChEBI" id="CHEBI:57287"/>
        <dbReference type="ChEBI" id="CHEBI:57384"/>
        <dbReference type="ChEBI" id="CHEBI:64479"/>
        <dbReference type="ChEBI" id="CHEBI:78449"/>
        <dbReference type="EC" id="2.3.1.39"/>
    </reaction>
    <physiologicalReaction direction="left-to-right" evidence="11">
        <dbReference type="Rhea" id="RHEA:41793"/>
    </physiologicalReaction>
</comment>
<keyword evidence="19" id="KW-1185">Reference proteome</keyword>
<comment type="subcellular location">
    <subcellularLocation>
        <location evidence="1">Mitochondrion</location>
    </subcellularLocation>
</comment>
<evidence type="ECO:0000256" key="2">
    <source>
        <dbReference type="ARBA" id="ARBA00005194"/>
    </source>
</evidence>
<evidence type="ECO:0000256" key="13">
    <source>
        <dbReference type="ARBA" id="ARBA00069490"/>
    </source>
</evidence>
<keyword evidence="10" id="KW-0275">Fatty acid biosynthesis</keyword>
<comment type="similarity">
    <text evidence="12">Belongs to the type II malonyltransferase family.</text>
</comment>
<name>A0A3Q1JCF1_ANATE</name>
<evidence type="ECO:0000256" key="9">
    <source>
        <dbReference type="ARBA" id="ARBA00023128"/>
    </source>
</evidence>
<dbReference type="RefSeq" id="XP_026219935.1">
    <property type="nucleotide sequence ID" value="XM_026364150.2"/>
</dbReference>
<dbReference type="PANTHER" id="PTHR47170:SF2">
    <property type="entry name" value="MALONYL-COA:ACP TRANSACYLASE (MAT) DOMAIN-CONTAINING PROTEIN"/>
    <property type="match status" value="1"/>
</dbReference>
<evidence type="ECO:0000256" key="1">
    <source>
        <dbReference type="ARBA" id="ARBA00004173"/>
    </source>
</evidence>
<dbReference type="AlphaFoldDB" id="A0A3Q1JCF1"/>
<dbReference type="Ensembl" id="ENSATET00000028527.3">
    <property type="protein sequence ID" value="ENSATEP00000028088.1"/>
    <property type="gene ID" value="ENSATEG00000028638.2"/>
</dbReference>
<dbReference type="OrthoDB" id="541883at2759"/>
<feature type="region of interest" description="Disordered" evidence="16">
    <location>
        <begin position="22"/>
        <end position="69"/>
    </location>
</feature>
<evidence type="ECO:0000313" key="19">
    <source>
        <dbReference type="Proteomes" id="UP000265040"/>
    </source>
</evidence>
<evidence type="ECO:0000256" key="15">
    <source>
        <dbReference type="ARBA" id="ARBA00083656"/>
    </source>
</evidence>
<dbReference type="GO" id="GO:0006633">
    <property type="term" value="P:fatty acid biosynthetic process"/>
    <property type="evidence" value="ECO:0007669"/>
    <property type="project" value="UniProtKB-UniPathway"/>
</dbReference>
<dbReference type="Proteomes" id="UP000265040">
    <property type="component" value="Chromosome 23"/>
</dbReference>
<keyword evidence="8" id="KW-0443">Lipid metabolism</keyword>
<evidence type="ECO:0000256" key="11">
    <source>
        <dbReference type="ARBA" id="ARBA00048404"/>
    </source>
</evidence>
<evidence type="ECO:0000256" key="8">
    <source>
        <dbReference type="ARBA" id="ARBA00023098"/>
    </source>
</evidence>
<organism evidence="18 19">
    <name type="scientific">Anabas testudineus</name>
    <name type="common">Climbing perch</name>
    <name type="synonym">Anthias testudineus</name>
    <dbReference type="NCBI Taxonomy" id="64144"/>
    <lineage>
        <taxon>Eukaryota</taxon>
        <taxon>Metazoa</taxon>
        <taxon>Chordata</taxon>
        <taxon>Craniata</taxon>
        <taxon>Vertebrata</taxon>
        <taxon>Euteleostomi</taxon>
        <taxon>Actinopterygii</taxon>
        <taxon>Neopterygii</taxon>
        <taxon>Teleostei</taxon>
        <taxon>Neoteleostei</taxon>
        <taxon>Acanthomorphata</taxon>
        <taxon>Anabantaria</taxon>
        <taxon>Anabantiformes</taxon>
        <taxon>Anabantoidei</taxon>
        <taxon>Anabantidae</taxon>
        <taxon>Anabas</taxon>
    </lineage>
</organism>
<reference evidence="18" key="2">
    <citation type="submission" date="2025-08" db="UniProtKB">
        <authorList>
            <consortium name="Ensembl"/>
        </authorList>
    </citation>
    <scope>IDENTIFICATION</scope>
</reference>
<dbReference type="FunFam" id="3.30.70.250:FF:000005">
    <property type="entry name" value="Malonyl-CoA-acyl carrier protein transacylase, mitochondrial"/>
    <property type="match status" value="1"/>
</dbReference>
<dbReference type="GO" id="GO:0005739">
    <property type="term" value="C:mitochondrion"/>
    <property type="evidence" value="ECO:0007669"/>
    <property type="project" value="UniProtKB-SubCell"/>
</dbReference>
<accession>A0A3Q1JCF1</accession>
<dbReference type="GeneID" id="113164720"/>
<protein>
    <recommendedName>
        <fullName evidence="13">Malonyl-CoA-acyl carrier protein transacylase, mitochondrial</fullName>
        <ecNumber evidence="3">2.3.1.39</ecNumber>
    </recommendedName>
    <alternativeName>
        <fullName evidence="15">Mitochondrial malonyltransferase</fullName>
    </alternativeName>
    <alternativeName>
        <fullName evidence="14">[Acyl-carrier-protein] malonyltransferase</fullName>
    </alternativeName>
</protein>
<dbReference type="Gene3D" id="3.30.70.250">
    <property type="entry name" value="Malonyl-CoA ACP transacylase, ACP-binding"/>
    <property type="match status" value="1"/>
</dbReference>
<evidence type="ECO:0000256" key="4">
    <source>
        <dbReference type="ARBA" id="ARBA00022516"/>
    </source>
</evidence>
<dbReference type="InParanoid" id="A0A3Q1JCF1"/>
<keyword evidence="4" id="KW-0444">Lipid biosynthesis</keyword>
<dbReference type="EC" id="2.3.1.39" evidence="3"/>
<feature type="domain" description="Malonyl-CoA:ACP transacylase (MAT)" evidence="17">
    <location>
        <begin position="73"/>
        <end position="383"/>
    </location>
</feature>
<keyword evidence="7" id="KW-0809">Transit peptide</keyword>
<dbReference type="Gene3D" id="3.40.366.10">
    <property type="entry name" value="Malonyl-Coenzyme A Acyl Carrier Protein, domain 2"/>
    <property type="match status" value="1"/>
</dbReference>
<keyword evidence="9" id="KW-0496">Mitochondrion</keyword>
<evidence type="ECO:0000256" key="7">
    <source>
        <dbReference type="ARBA" id="ARBA00022946"/>
    </source>
</evidence>
<evidence type="ECO:0000256" key="3">
    <source>
        <dbReference type="ARBA" id="ARBA00013258"/>
    </source>
</evidence>
<reference evidence="18" key="3">
    <citation type="submission" date="2025-09" db="UniProtKB">
        <authorList>
            <consortium name="Ensembl"/>
        </authorList>
    </citation>
    <scope>IDENTIFICATION</scope>
</reference>
<keyword evidence="5" id="KW-0808">Transferase</keyword>
<dbReference type="Pfam" id="PF00698">
    <property type="entry name" value="Acyl_transf_1"/>
    <property type="match status" value="1"/>
</dbReference>
<dbReference type="InterPro" id="IPR016036">
    <property type="entry name" value="Malonyl_transacylase_ACP-bd"/>
</dbReference>
<dbReference type="FunCoup" id="A0A3Q1JCF1">
    <property type="interactions" value="1062"/>
</dbReference>
<sequence length="385" mass="42752">MLASVVVSVSAASRGKVRALVSLSRRLSTNQPDSPEGTHHPPPESPSPLPDGAPVEVRSQRRRKDPSDCSVLLFPGQGSQFVGMGRGLLKYPNVKEMFTVAQKILGYDLLSLCLEGPEEELMKTVHCQPAVFVSSLAAVEKLYQENPKAIETCVAAAGFSVGEFAALVFSGSINFAEALYAVKVRAEAMQKASELVPSGMLTVMGRPQAQYKYACLQAREHCKSLGIEEPVCSVANYLFPDCRVIAGHQEALDFLQQNSRHLQFRTKPLPVSGAFHSELMRKATEPLREVLRQVEVRRPEINVYSNVDGKRYMNGNHVRRQLVKQLVSPVKWEQILHEIYERTQGEKFPHTYEVGPGKQLGATLRRCNGKAFRSYTHVDVTAYED</sequence>
<dbReference type="InterPro" id="IPR016035">
    <property type="entry name" value="Acyl_Trfase/lysoPLipase"/>
</dbReference>
<evidence type="ECO:0000313" key="18">
    <source>
        <dbReference type="Ensembl" id="ENSATEP00000028088.1"/>
    </source>
</evidence>
<evidence type="ECO:0000259" key="17">
    <source>
        <dbReference type="SMART" id="SM00827"/>
    </source>
</evidence>
<dbReference type="GeneTree" id="ENSGT00390000013715"/>
<dbReference type="SUPFAM" id="SSF55048">
    <property type="entry name" value="Probable ACP-binding domain of malonyl-CoA ACP transacylase"/>
    <property type="match status" value="1"/>
</dbReference>
<dbReference type="GO" id="GO:0004314">
    <property type="term" value="F:[acyl-carrier-protein] S-malonyltransferase activity"/>
    <property type="evidence" value="ECO:0007669"/>
    <property type="project" value="UniProtKB-EC"/>
</dbReference>
<comment type="pathway">
    <text evidence="2">Lipid metabolism; fatty acid biosynthesis.</text>
</comment>
<dbReference type="SUPFAM" id="SSF52151">
    <property type="entry name" value="FabD/lysophospholipase-like"/>
    <property type="match status" value="1"/>
</dbReference>
<evidence type="ECO:0000256" key="5">
    <source>
        <dbReference type="ARBA" id="ARBA00022679"/>
    </source>
</evidence>
<evidence type="ECO:0000256" key="16">
    <source>
        <dbReference type="SAM" id="MobiDB-lite"/>
    </source>
</evidence>
<evidence type="ECO:0000256" key="6">
    <source>
        <dbReference type="ARBA" id="ARBA00022832"/>
    </source>
</evidence>
<dbReference type="InterPro" id="IPR001227">
    <property type="entry name" value="Ac_transferase_dom_sf"/>
</dbReference>
<evidence type="ECO:0000256" key="10">
    <source>
        <dbReference type="ARBA" id="ARBA00023160"/>
    </source>
</evidence>
<gene>
    <name evidence="18" type="primary">MCAT</name>
</gene>
<dbReference type="InterPro" id="IPR014043">
    <property type="entry name" value="Acyl_transferase_dom"/>
</dbReference>
<keyword evidence="6" id="KW-0276">Fatty acid metabolism</keyword>
<proteinExistence type="inferred from homology"/>
<evidence type="ECO:0000256" key="14">
    <source>
        <dbReference type="ARBA" id="ARBA00077751"/>
    </source>
</evidence>
<evidence type="ECO:0000256" key="12">
    <source>
        <dbReference type="ARBA" id="ARBA00061523"/>
    </source>
</evidence>
<dbReference type="UniPathway" id="UPA00094"/>